<evidence type="ECO:0000256" key="11">
    <source>
        <dbReference type="ARBA" id="ARBA00022741"/>
    </source>
</evidence>
<dbReference type="Pfam" id="PF26216">
    <property type="entry name" value="GDPGP1_C"/>
    <property type="match status" value="1"/>
</dbReference>
<name>A0A7I8VK21_9ANNE</name>
<comment type="similarity">
    <text evidence="4">Belongs to the GDPGP1 family.</text>
</comment>
<dbReference type="EMBL" id="CAJFCJ010000006">
    <property type="protein sequence ID" value="CAD5116619.1"/>
    <property type="molecule type" value="Genomic_DNA"/>
</dbReference>
<dbReference type="Proteomes" id="UP000549394">
    <property type="component" value="Unassembled WGS sequence"/>
</dbReference>
<dbReference type="GO" id="GO:0005737">
    <property type="term" value="C:cytoplasm"/>
    <property type="evidence" value="ECO:0007669"/>
    <property type="project" value="UniProtKB-SubCell"/>
</dbReference>
<evidence type="ECO:0000256" key="13">
    <source>
        <dbReference type="SAM" id="Phobius"/>
    </source>
</evidence>
<evidence type="ECO:0000256" key="12">
    <source>
        <dbReference type="ARBA" id="ARBA00022801"/>
    </source>
</evidence>
<gene>
    <name evidence="16" type="ORF">DGYR_LOCUS5224</name>
</gene>
<keyword evidence="8" id="KW-0344">Guanine-nucleotide releasing factor</keyword>
<dbReference type="PANTHER" id="PTHR20884:SF8">
    <property type="entry name" value="GDP-D-GLUCOSE PHOSPHORYLASE 1"/>
    <property type="match status" value="1"/>
</dbReference>
<evidence type="ECO:0000256" key="7">
    <source>
        <dbReference type="ARBA" id="ARBA00022490"/>
    </source>
</evidence>
<evidence type="ECO:0000256" key="3">
    <source>
        <dbReference type="ARBA" id="ARBA00004496"/>
    </source>
</evidence>
<dbReference type="OrthoDB" id="417175at2759"/>
<keyword evidence="13" id="KW-1133">Transmembrane helix</keyword>
<keyword evidence="13" id="KW-0812">Transmembrane</keyword>
<comment type="subcellular location">
    <subcellularLocation>
        <location evidence="3">Cytoplasm</location>
    </subcellularLocation>
</comment>
<evidence type="ECO:0000256" key="6">
    <source>
        <dbReference type="ARBA" id="ARBA00018857"/>
    </source>
</evidence>
<comment type="catalytic activity">
    <reaction evidence="1">
        <text>GDP-alpha-D-glucose + phosphate = alpha-D-glucose 1-phosphate + GDP + H(+)</text>
        <dbReference type="Rhea" id="RHEA:30387"/>
        <dbReference type="ChEBI" id="CHEBI:15378"/>
        <dbReference type="ChEBI" id="CHEBI:43474"/>
        <dbReference type="ChEBI" id="CHEBI:58189"/>
        <dbReference type="ChEBI" id="CHEBI:58601"/>
        <dbReference type="ChEBI" id="CHEBI:62230"/>
        <dbReference type="EC" id="2.7.7.78"/>
    </reaction>
</comment>
<dbReference type="AlphaFoldDB" id="A0A7I8VK21"/>
<dbReference type="GO" id="GO:0080048">
    <property type="term" value="F:GDP-D-glucose phosphorylase activity"/>
    <property type="evidence" value="ECO:0007669"/>
    <property type="project" value="UniProtKB-EC"/>
</dbReference>
<organism evidence="16 17">
    <name type="scientific">Dimorphilus gyrociliatus</name>
    <dbReference type="NCBI Taxonomy" id="2664684"/>
    <lineage>
        <taxon>Eukaryota</taxon>
        <taxon>Metazoa</taxon>
        <taxon>Spiralia</taxon>
        <taxon>Lophotrochozoa</taxon>
        <taxon>Annelida</taxon>
        <taxon>Polychaeta</taxon>
        <taxon>Polychaeta incertae sedis</taxon>
        <taxon>Dinophilidae</taxon>
        <taxon>Dimorphilus</taxon>
    </lineage>
</organism>
<dbReference type="GO" id="GO:0006006">
    <property type="term" value="P:glucose metabolic process"/>
    <property type="evidence" value="ECO:0007669"/>
    <property type="project" value="TreeGrafter"/>
</dbReference>
<evidence type="ECO:0000256" key="8">
    <source>
        <dbReference type="ARBA" id="ARBA00022658"/>
    </source>
</evidence>
<dbReference type="PANTHER" id="PTHR20884">
    <property type="entry name" value="GDP-D-GLUCOSE PHOSPHORYLASE 1"/>
    <property type="match status" value="1"/>
</dbReference>
<keyword evidence="7" id="KW-0963">Cytoplasm</keyword>
<evidence type="ECO:0000256" key="9">
    <source>
        <dbReference type="ARBA" id="ARBA00022679"/>
    </source>
</evidence>
<protein>
    <recommendedName>
        <fullName evidence="6">GDP-D-glucose phosphorylase 1</fullName>
        <ecNumber evidence="5">2.7.7.78</ecNumber>
    </recommendedName>
</protein>
<sequence>MVLYFTYRYQNYYILVGLTAVILLIGANYNMAVNKSNTDSNVYVYESSSFIEYSSNWSVSSFSKFDELLRSRWEERMKVNCFKYSWKKIKTKVLGGKYHFVIQLNPDRANKRKATVTGVSMPFDTSKFHFGKVLSSCESPADKHYLIINVNPFDFGHFLIVPNLHMNFPQRLSITGARMGIETILMTNSPAFRVGFNSLGAVASVNHQHLHGWYLNHPLYIETARGRKISKNIFEIVDAPIPAIALQKKDLDVMKLAILVHSITEYLYTNEIAHNLLMTRGTNFESDEDDRRIIRIIIWPRKSTFHSTTTAMPKFYAALLEFAGQIPVYNTESFEDITEEEIISGLQEYSLTGEKWNTVIEDIVKFDTF</sequence>
<feature type="domain" description="GDPGP1-like C-terminal" evidence="14">
    <location>
        <begin position="227"/>
        <end position="365"/>
    </location>
</feature>
<reference evidence="16 17" key="1">
    <citation type="submission" date="2020-08" db="EMBL/GenBank/DDBJ databases">
        <authorList>
            <person name="Hejnol A."/>
        </authorList>
    </citation>
    <scope>NUCLEOTIDE SEQUENCE [LARGE SCALE GENOMIC DNA]</scope>
</reference>
<evidence type="ECO:0000256" key="5">
    <source>
        <dbReference type="ARBA" id="ARBA00012507"/>
    </source>
</evidence>
<dbReference type="InterPro" id="IPR058866">
    <property type="entry name" value="GDPGP1_N"/>
</dbReference>
<proteinExistence type="inferred from homology"/>
<dbReference type="GO" id="GO:0005085">
    <property type="term" value="F:guanyl-nucleotide exchange factor activity"/>
    <property type="evidence" value="ECO:0007669"/>
    <property type="project" value="UniProtKB-KW"/>
</dbReference>
<evidence type="ECO:0000256" key="1">
    <source>
        <dbReference type="ARBA" id="ARBA00000063"/>
    </source>
</evidence>
<evidence type="ECO:0000259" key="15">
    <source>
        <dbReference type="Pfam" id="PF26217"/>
    </source>
</evidence>
<dbReference type="InterPro" id="IPR026506">
    <property type="entry name" value="GDPGP"/>
</dbReference>
<evidence type="ECO:0000256" key="10">
    <source>
        <dbReference type="ARBA" id="ARBA00022695"/>
    </source>
</evidence>
<dbReference type="GO" id="GO:0016787">
    <property type="term" value="F:hydrolase activity"/>
    <property type="evidence" value="ECO:0007669"/>
    <property type="project" value="UniProtKB-KW"/>
</dbReference>
<keyword evidence="10" id="KW-0548">Nucleotidyltransferase</keyword>
<dbReference type="GO" id="GO:0000166">
    <property type="term" value="F:nucleotide binding"/>
    <property type="evidence" value="ECO:0007669"/>
    <property type="project" value="UniProtKB-KW"/>
</dbReference>
<dbReference type="EC" id="2.7.7.78" evidence="5"/>
<keyword evidence="13" id="KW-0472">Membrane</keyword>
<feature type="domain" description="GDPGP1-like N-terminal" evidence="15">
    <location>
        <begin position="64"/>
        <end position="213"/>
    </location>
</feature>
<comment type="caution">
    <text evidence="16">The sequence shown here is derived from an EMBL/GenBank/DDBJ whole genome shotgun (WGS) entry which is preliminary data.</text>
</comment>
<comment type="function">
    <text evidence="2">Specific and highly efficient GDP-D-glucose phosphorylase regulating the levels of GDP-D-glucose in cells.</text>
</comment>
<feature type="transmembrane region" description="Helical" evidence="13">
    <location>
        <begin position="12"/>
        <end position="31"/>
    </location>
</feature>
<keyword evidence="12" id="KW-0378">Hydrolase</keyword>
<dbReference type="InterPro" id="IPR058865">
    <property type="entry name" value="GDPGP1_C"/>
</dbReference>
<evidence type="ECO:0000256" key="2">
    <source>
        <dbReference type="ARBA" id="ARBA00003049"/>
    </source>
</evidence>
<dbReference type="SUPFAM" id="SSF54197">
    <property type="entry name" value="HIT-like"/>
    <property type="match status" value="1"/>
</dbReference>
<dbReference type="InterPro" id="IPR036265">
    <property type="entry name" value="HIT-like_sf"/>
</dbReference>
<keyword evidence="9" id="KW-0808">Transferase</keyword>
<dbReference type="Pfam" id="PF26217">
    <property type="entry name" value="GDPGP1_N"/>
    <property type="match status" value="1"/>
</dbReference>
<keyword evidence="17" id="KW-1185">Reference proteome</keyword>
<evidence type="ECO:0000313" key="17">
    <source>
        <dbReference type="Proteomes" id="UP000549394"/>
    </source>
</evidence>
<evidence type="ECO:0000259" key="14">
    <source>
        <dbReference type="Pfam" id="PF26216"/>
    </source>
</evidence>
<evidence type="ECO:0000313" key="16">
    <source>
        <dbReference type="EMBL" id="CAD5116619.1"/>
    </source>
</evidence>
<keyword evidence="11" id="KW-0547">Nucleotide-binding</keyword>
<evidence type="ECO:0000256" key="4">
    <source>
        <dbReference type="ARBA" id="ARBA00006451"/>
    </source>
</evidence>
<accession>A0A7I8VK21</accession>